<accession>A0A6A7B039</accession>
<name>A0A6A7B039_9PLEO</name>
<proteinExistence type="predicted"/>
<gene>
    <name evidence="2" type="ORF">T440DRAFT_149155</name>
</gene>
<evidence type="ECO:0000313" key="3">
    <source>
        <dbReference type="Proteomes" id="UP000799423"/>
    </source>
</evidence>
<feature type="region of interest" description="Disordered" evidence="1">
    <location>
        <begin position="1"/>
        <end position="51"/>
    </location>
</feature>
<feature type="compositionally biased region" description="Low complexity" evidence="1">
    <location>
        <begin position="1"/>
        <end position="11"/>
    </location>
</feature>
<dbReference type="Proteomes" id="UP000799423">
    <property type="component" value="Unassembled WGS sequence"/>
</dbReference>
<dbReference type="EMBL" id="MU006315">
    <property type="protein sequence ID" value="KAF2848870.1"/>
    <property type="molecule type" value="Genomic_DNA"/>
</dbReference>
<protein>
    <submittedName>
        <fullName evidence="2">Uncharacterized protein</fullName>
    </submittedName>
</protein>
<evidence type="ECO:0000313" key="2">
    <source>
        <dbReference type="EMBL" id="KAF2848870.1"/>
    </source>
</evidence>
<sequence>MTLASARAAAPRNRDRPPAHSRPMLPHQLQRGLRPSREHRQTTGIPTTALAPRPRSCLAALVVPLATAGLACGCSGRPAGAHRRCSP</sequence>
<organism evidence="2 3">
    <name type="scientific">Plenodomus tracheiphilus IPT5</name>
    <dbReference type="NCBI Taxonomy" id="1408161"/>
    <lineage>
        <taxon>Eukaryota</taxon>
        <taxon>Fungi</taxon>
        <taxon>Dikarya</taxon>
        <taxon>Ascomycota</taxon>
        <taxon>Pezizomycotina</taxon>
        <taxon>Dothideomycetes</taxon>
        <taxon>Pleosporomycetidae</taxon>
        <taxon>Pleosporales</taxon>
        <taxon>Pleosporineae</taxon>
        <taxon>Leptosphaeriaceae</taxon>
        <taxon>Plenodomus</taxon>
    </lineage>
</organism>
<evidence type="ECO:0000256" key="1">
    <source>
        <dbReference type="SAM" id="MobiDB-lite"/>
    </source>
</evidence>
<dbReference type="AlphaFoldDB" id="A0A6A7B039"/>
<reference evidence="2" key="1">
    <citation type="submission" date="2020-01" db="EMBL/GenBank/DDBJ databases">
        <authorList>
            <consortium name="DOE Joint Genome Institute"/>
            <person name="Haridas S."/>
            <person name="Albert R."/>
            <person name="Binder M."/>
            <person name="Bloem J."/>
            <person name="Labutti K."/>
            <person name="Salamov A."/>
            <person name="Andreopoulos B."/>
            <person name="Baker S.E."/>
            <person name="Barry K."/>
            <person name="Bills G."/>
            <person name="Bluhm B.H."/>
            <person name="Cannon C."/>
            <person name="Castanera R."/>
            <person name="Culley D.E."/>
            <person name="Daum C."/>
            <person name="Ezra D."/>
            <person name="Gonzalez J.B."/>
            <person name="Henrissat B."/>
            <person name="Kuo A."/>
            <person name="Liang C."/>
            <person name="Lipzen A."/>
            <person name="Lutzoni F."/>
            <person name="Magnuson J."/>
            <person name="Mondo S."/>
            <person name="Nolan M."/>
            <person name="Ohm R."/>
            <person name="Pangilinan J."/>
            <person name="Park H.-J."/>
            <person name="Ramirez L."/>
            <person name="Alfaro M."/>
            <person name="Sun H."/>
            <person name="Tritt A."/>
            <person name="Yoshinaga Y."/>
            <person name="Zwiers L.-H."/>
            <person name="Turgeon B.G."/>
            <person name="Goodwin S.B."/>
            <person name="Spatafora J.W."/>
            <person name="Crous P.W."/>
            <person name="Grigoriev I.V."/>
        </authorList>
    </citation>
    <scope>NUCLEOTIDE SEQUENCE</scope>
    <source>
        <strain evidence="2">IPT5</strain>
    </source>
</reference>
<keyword evidence="3" id="KW-1185">Reference proteome</keyword>